<feature type="transmembrane region" description="Helical" evidence="1">
    <location>
        <begin position="99"/>
        <end position="118"/>
    </location>
</feature>
<name>A0ABP8J402_9BACT</name>
<reference evidence="3" key="1">
    <citation type="journal article" date="2019" name="Int. J. Syst. Evol. Microbiol.">
        <title>The Global Catalogue of Microorganisms (GCM) 10K type strain sequencing project: providing services to taxonomists for standard genome sequencing and annotation.</title>
        <authorList>
            <consortium name="The Broad Institute Genomics Platform"/>
            <consortium name="The Broad Institute Genome Sequencing Center for Infectious Disease"/>
            <person name="Wu L."/>
            <person name="Ma J."/>
        </authorList>
    </citation>
    <scope>NUCLEOTIDE SEQUENCE [LARGE SCALE GENOMIC DNA]</scope>
    <source>
        <strain evidence="3">JCM 17924</strain>
    </source>
</reference>
<gene>
    <name evidence="2" type="ORF">GCM10023186_26980</name>
</gene>
<evidence type="ECO:0000313" key="3">
    <source>
        <dbReference type="Proteomes" id="UP001500454"/>
    </source>
</evidence>
<feature type="transmembrane region" description="Helical" evidence="1">
    <location>
        <begin position="138"/>
        <end position="164"/>
    </location>
</feature>
<evidence type="ECO:0000313" key="2">
    <source>
        <dbReference type="EMBL" id="GAA4384568.1"/>
    </source>
</evidence>
<proteinExistence type="predicted"/>
<keyword evidence="3" id="KW-1185">Reference proteome</keyword>
<organism evidence="2 3">
    <name type="scientific">Hymenobacter koreensis</name>
    <dbReference type="NCBI Taxonomy" id="1084523"/>
    <lineage>
        <taxon>Bacteria</taxon>
        <taxon>Pseudomonadati</taxon>
        <taxon>Bacteroidota</taxon>
        <taxon>Cytophagia</taxon>
        <taxon>Cytophagales</taxon>
        <taxon>Hymenobacteraceae</taxon>
        <taxon>Hymenobacter</taxon>
    </lineage>
</organism>
<protein>
    <recommendedName>
        <fullName evidence="4">DUF3667 domain-containing protein</fullName>
    </recommendedName>
</protein>
<evidence type="ECO:0008006" key="4">
    <source>
        <dbReference type="Google" id="ProtNLM"/>
    </source>
</evidence>
<accession>A0ABP8J402</accession>
<dbReference type="Proteomes" id="UP001500454">
    <property type="component" value="Unassembled WGS sequence"/>
</dbReference>
<dbReference type="RefSeq" id="WP_345225014.1">
    <property type="nucleotide sequence ID" value="NZ_BAABHA010000008.1"/>
</dbReference>
<dbReference type="EMBL" id="BAABHA010000008">
    <property type="protein sequence ID" value="GAA4384568.1"/>
    <property type="molecule type" value="Genomic_DNA"/>
</dbReference>
<sequence length="298" mass="32868">MESTLAHSPVTDSAPVDHAAHHACLNCSAPLTDQFCARCGQSAATHRFTLRHLLFHDLPHSVWHVDKGLLYTLPRMVTQPGATISEYLAGRRARHFHPFTYLLILVGVSALALSAVQLNPYTTTPDLPRLLVLTMERYMASLIKYPAAMYVLLLPLNAIVALWLLRPTRYNYAEMLISQAFIIGTLVILTLGVMIPLLLLLGKTAHFQPASLLMLLLSLLYPAWVYAQLLGSTGISATGKWVRALGTSLLQMVVMLLSCILFMVYIGVSLARQDPSLLDEFKAKSAPKQTTAQPAPQR</sequence>
<evidence type="ECO:0000256" key="1">
    <source>
        <dbReference type="SAM" id="Phobius"/>
    </source>
</evidence>
<feature type="transmembrane region" description="Helical" evidence="1">
    <location>
        <begin position="176"/>
        <end position="201"/>
    </location>
</feature>
<keyword evidence="1" id="KW-0812">Transmembrane</keyword>
<feature type="transmembrane region" description="Helical" evidence="1">
    <location>
        <begin position="207"/>
        <end position="227"/>
    </location>
</feature>
<keyword evidence="1" id="KW-0472">Membrane</keyword>
<dbReference type="InterPro" id="IPR022134">
    <property type="entry name" value="DUF3667"/>
</dbReference>
<dbReference type="Pfam" id="PF12412">
    <property type="entry name" value="DUF3667"/>
    <property type="match status" value="1"/>
</dbReference>
<keyword evidence="1" id="KW-1133">Transmembrane helix</keyword>
<feature type="transmembrane region" description="Helical" evidence="1">
    <location>
        <begin position="248"/>
        <end position="268"/>
    </location>
</feature>
<comment type="caution">
    <text evidence="2">The sequence shown here is derived from an EMBL/GenBank/DDBJ whole genome shotgun (WGS) entry which is preliminary data.</text>
</comment>